<gene>
    <name evidence="4" type="ORF">ABID08_003597</name>
</gene>
<feature type="transmembrane region" description="Helical" evidence="1">
    <location>
        <begin position="302"/>
        <end position="320"/>
    </location>
</feature>
<dbReference type="Pfam" id="PF01757">
    <property type="entry name" value="Acyl_transf_3"/>
    <property type="match status" value="1"/>
</dbReference>
<feature type="transmembrane region" description="Helical" evidence="1">
    <location>
        <begin position="92"/>
        <end position="111"/>
    </location>
</feature>
<organism evidence="4 5">
    <name type="scientific">Rhizobium binae</name>
    <dbReference type="NCBI Taxonomy" id="1138190"/>
    <lineage>
        <taxon>Bacteria</taxon>
        <taxon>Pseudomonadati</taxon>
        <taxon>Pseudomonadota</taxon>
        <taxon>Alphaproteobacteria</taxon>
        <taxon>Hyphomicrobiales</taxon>
        <taxon>Rhizobiaceae</taxon>
        <taxon>Rhizobium/Agrobacterium group</taxon>
        <taxon>Rhizobium</taxon>
    </lineage>
</organism>
<dbReference type="Pfam" id="PF19040">
    <property type="entry name" value="SGNH"/>
    <property type="match status" value="1"/>
</dbReference>
<evidence type="ECO:0000313" key="5">
    <source>
        <dbReference type="Proteomes" id="UP001549077"/>
    </source>
</evidence>
<dbReference type="InterPro" id="IPR002656">
    <property type="entry name" value="Acyl_transf_3_dom"/>
</dbReference>
<comment type="caution">
    <text evidence="4">The sequence shown here is derived from an EMBL/GenBank/DDBJ whole genome shotgun (WGS) entry which is preliminary data.</text>
</comment>
<dbReference type="GeneID" id="91147237"/>
<evidence type="ECO:0000259" key="3">
    <source>
        <dbReference type="Pfam" id="PF19040"/>
    </source>
</evidence>
<proteinExistence type="predicted"/>
<keyword evidence="5" id="KW-1185">Reference proteome</keyword>
<dbReference type="InterPro" id="IPR043968">
    <property type="entry name" value="SGNH"/>
</dbReference>
<feature type="transmembrane region" description="Helical" evidence="1">
    <location>
        <begin position="51"/>
        <end position="71"/>
    </location>
</feature>
<evidence type="ECO:0000256" key="1">
    <source>
        <dbReference type="SAM" id="Phobius"/>
    </source>
</evidence>
<name>A0ABV2MIF6_9HYPH</name>
<dbReference type="InterPro" id="IPR050879">
    <property type="entry name" value="Acyltransferase_3"/>
</dbReference>
<keyword evidence="1" id="KW-0472">Membrane</keyword>
<feature type="transmembrane region" description="Helical" evidence="1">
    <location>
        <begin position="208"/>
        <end position="229"/>
    </location>
</feature>
<feature type="transmembrane region" description="Helical" evidence="1">
    <location>
        <begin position="340"/>
        <end position="359"/>
    </location>
</feature>
<feature type="transmembrane region" description="Helical" evidence="1">
    <location>
        <begin position="371"/>
        <end position="393"/>
    </location>
</feature>
<keyword evidence="1" id="KW-1133">Transmembrane helix</keyword>
<evidence type="ECO:0000259" key="2">
    <source>
        <dbReference type="Pfam" id="PF01757"/>
    </source>
</evidence>
<dbReference type="RefSeq" id="WP_168297710.1">
    <property type="nucleotide sequence ID" value="NZ_CP071604.1"/>
</dbReference>
<dbReference type="EMBL" id="JBEPMY010000010">
    <property type="protein sequence ID" value="MET3756224.1"/>
    <property type="molecule type" value="Genomic_DNA"/>
</dbReference>
<accession>A0ABV2MIF6</accession>
<protein>
    <submittedName>
        <fullName evidence="4">Peptidoglycan/LPS O-acetylase OafA/YrhL</fullName>
    </submittedName>
</protein>
<feature type="transmembrane region" description="Helical" evidence="1">
    <location>
        <begin position="182"/>
        <end position="202"/>
    </location>
</feature>
<feature type="transmembrane region" description="Helical" evidence="1">
    <location>
        <begin position="250"/>
        <end position="267"/>
    </location>
</feature>
<evidence type="ECO:0000313" key="4">
    <source>
        <dbReference type="EMBL" id="MET3756224.1"/>
    </source>
</evidence>
<feature type="transmembrane region" description="Helical" evidence="1">
    <location>
        <begin position="152"/>
        <end position="175"/>
    </location>
</feature>
<dbReference type="PANTHER" id="PTHR23028:SF53">
    <property type="entry name" value="ACYL_TRANSF_3 DOMAIN-CONTAINING PROTEIN"/>
    <property type="match status" value="1"/>
</dbReference>
<feature type="domain" description="Acyltransferase 3" evidence="2">
    <location>
        <begin position="26"/>
        <end position="355"/>
    </location>
</feature>
<sequence length="674" mass="74639">MNISTGRPVNAYPIERGVNGIGYRPDIDGLRSVAVLSVVVFHAFPTALPGGFIGVDIFFVISGFLISTILLENLNRGHLNLLDFYSRRARRIFPALSIVLAATAAFGWFALLPEEYKELGKHVAGGAGFVSNLVLWQESGYFDSAAEVKPLLHLWSLGIEEQFYIVWPAILWVVFRFRLPKLPLILLIASLSFIANIVSVHAHPVATFYSPFTRMWELLIGAALAQVLIDGRSKHPSFLGAAANRISASSLTAIAGAILIAVALARLSPASVFPGWHALFPSVGAALLILSASGNSINTKLLANRPMVWVGLISFPLYLWHWPLLAFARIVEGDTPSLELRTLALLAAFVLAMATYLLIETNIRRKWKSRAVTMTLSYIVCIVGMAGYSIYLYNGAPMRESVAMDAKIHEQLEGTTWKYTSNEICKAKYPANYRYFCTQTREGSPTMILLGDSYANALVAGLVANPATKDEVILSYSSCDPSASAGDPEIKTQCETQDEIVSATPSLQYAILEAKWPRFDSGGRLIDHFTKIAANDAVWAPRYRDGLDKRISFLESRGIKVFLFGPKPEIDYEPKYCFARPFKQPVKNCQLTEAEVQDQQHELSLVMKYVLARHPTVTFFDPNPVFCREGICSLKTQDGLPMLRDKVHYSQYGSAIAIDLFVKQAQREGYFNGD</sequence>
<keyword evidence="1" id="KW-0812">Transmembrane</keyword>
<reference evidence="4 5" key="1">
    <citation type="submission" date="2024-06" db="EMBL/GenBank/DDBJ databases">
        <title>Genomic Encyclopedia of Type Strains, Phase IV (KMG-IV): sequencing the most valuable type-strain genomes for metagenomic binning, comparative biology and taxonomic classification.</title>
        <authorList>
            <person name="Goeker M."/>
        </authorList>
    </citation>
    <scope>NUCLEOTIDE SEQUENCE [LARGE SCALE GENOMIC DNA]</scope>
    <source>
        <strain evidence="4 5">DSM 29288</strain>
    </source>
</reference>
<dbReference type="PANTHER" id="PTHR23028">
    <property type="entry name" value="ACETYLTRANSFERASE"/>
    <property type="match status" value="1"/>
</dbReference>
<feature type="transmembrane region" description="Helical" evidence="1">
    <location>
        <begin position="273"/>
        <end position="290"/>
    </location>
</feature>
<dbReference type="Proteomes" id="UP001549077">
    <property type="component" value="Unassembled WGS sequence"/>
</dbReference>
<feature type="domain" description="SGNH" evidence="3">
    <location>
        <begin position="435"/>
        <end position="662"/>
    </location>
</feature>